<proteinExistence type="predicted"/>
<dbReference type="Proteomes" id="UP001206925">
    <property type="component" value="Unassembled WGS sequence"/>
</dbReference>
<feature type="compositionally biased region" description="Basic and acidic residues" evidence="2">
    <location>
        <begin position="155"/>
        <end position="166"/>
    </location>
</feature>
<name>A0AAD5CZ64_AMBAR</name>
<keyword evidence="4" id="KW-1185">Reference proteome</keyword>
<organism evidence="3 4">
    <name type="scientific">Ambrosia artemisiifolia</name>
    <name type="common">Common ragweed</name>
    <dbReference type="NCBI Taxonomy" id="4212"/>
    <lineage>
        <taxon>Eukaryota</taxon>
        <taxon>Viridiplantae</taxon>
        <taxon>Streptophyta</taxon>
        <taxon>Embryophyta</taxon>
        <taxon>Tracheophyta</taxon>
        <taxon>Spermatophyta</taxon>
        <taxon>Magnoliopsida</taxon>
        <taxon>eudicotyledons</taxon>
        <taxon>Gunneridae</taxon>
        <taxon>Pentapetalae</taxon>
        <taxon>asterids</taxon>
        <taxon>campanulids</taxon>
        <taxon>Asterales</taxon>
        <taxon>Asteraceae</taxon>
        <taxon>Asteroideae</taxon>
        <taxon>Heliantheae alliance</taxon>
        <taxon>Heliantheae</taxon>
        <taxon>Ambrosia</taxon>
    </lineage>
</organism>
<feature type="coiled-coil region" evidence="1">
    <location>
        <begin position="40"/>
        <end position="133"/>
    </location>
</feature>
<protein>
    <submittedName>
        <fullName evidence="3">Uncharacterized protein</fullName>
    </submittedName>
</protein>
<accession>A0AAD5CZ64</accession>
<keyword evidence="1" id="KW-0175">Coiled coil</keyword>
<dbReference type="AlphaFoldDB" id="A0AAD5CZ64"/>
<evidence type="ECO:0000256" key="2">
    <source>
        <dbReference type="SAM" id="MobiDB-lite"/>
    </source>
</evidence>
<reference evidence="3" key="1">
    <citation type="submission" date="2022-06" db="EMBL/GenBank/DDBJ databases">
        <title>Uncovering the hologenomic basis of an extraordinary plant invasion.</title>
        <authorList>
            <person name="Bieker V.C."/>
            <person name="Martin M.D."/>
            <person name="Gilbert T."/>
            <person name="Hodgins K."/>
            <person name="Battlay P."/>
            <person name="Petersen B."/>
            <person name="Wilson J."/>
        </authorList>
    </citation>
    <scope>NUCLEOTIDE SEQUENCE</scope>
    <source>
        <strain evidence="3">AA19_3_7</strain>
        <tissue evidence="3">Leaf</tissue>
    </source>
</reference>
<evidence type="ECO:0000313" key="4">
    <source>
        <dbReference type="Proteomes" id="UP001206925"/>
    </source>
</evidence>
<dbReference type="EMBL" id="JAMZMK010006390">
    <property type="protein sequence ID" value="KAI7749271.1"/>
    <property type="molecule type" value="Genomic_DNA"/>
</dbReference>
<evidence type="ECO:0000313" key="3">
    <source>
        <dbReference type="EMBL" id="KAI7749271.1"/>
    </source>
</evidence>
<evidence type="ECO:0000256" key="1">
    <source>
        <dbReference type="SAM" id="Coils"/>
    </source>
</evidence>
<sequence>MGSEADPITEFGSKDASSTAEELVLHLQSSFFPLEFHYVAQTLKNREEQNIKLKRKAEEEKDVIIKENVKLKDQLKKQRKKIDEMRKEKRKYDRKFKVLNNDLKKKQKELKEKEEEMDVLRNMNDELKEQLAKKSMGSGNEQKDCAESCRPPYFSEKDSMQKAEPKLNEIIQIDDDDDDLEFISTNKRRRVSDDIKTELKYSSASRFLNTCRSKCDHFFPNFRSQEKR</sequence>
<gene>
    <name evidence="3" type="ORF">M8C21_009283</name>
</gene>
<comment type="caution">
    <text evidence="3">The sequence shown here is derived from an EMBL/GenBank/DDBJ whole genome shotgun (WGS) entry which is preliminary data.</text>
</comment>
<feature type="region of interest" description="Disordered" evidence="2">
    <location>
        <begin position="135"/>
        <end position="166"/>
    </location>
</feature>